<keyword evidence="3" id="KW-1185">Reference proteome</keyword>
<organism evidence="2 3">
    <name type="scientific">Hymenobacter luteus</name>
    <dbReference type="NCBI Taxonomy" id="1411122"/>
    <lineage>
        <taxon>Bacteria</taxon>
        <taxon>Pseudomonadati</taxon>
        <taxon>Bacteroidota</taxon>
        <taxon>Cytophagia</taxon>
        <taxon>Cytophagales</taxon>
        <taxon>Hymenobacteraceae</taxon>
        <taxon>Hymenobacter</taxon>
    </lineage>
</organism>
<proteinExistence type="predicted"/>
<protein>
    <recommendedName>
        <fullName evidence="4">RHS repeat protein</fullName>
    </recommendedName>
</protein>
<evidence type="ECO:0000256" key="1">
    <source>
        <dbReference type="SAM" id="MobiDB-lite"/>
    </source>
</evidence>
<reference evidence="2 3" key="1">
    <citation type="submission" date="2020-08" db="EMBL/GenBank/DDBJ databases">
        <title>Genomic Encyclopedia of Type Strains, Phase IV (KMG-IV): sequencing the most valuable type-strain genomes for metagenomic binning, comparative biology and taxonomic classification.</title>
        <authorList>
            <person name="Goeker M."/>
        </authorList>
    </citation>
    <scope>NUCLEOTIDE SEQUENCE [LARGE SCALE GENOMIC DNA]</scope>
    <source>
        <strain evidence="2 3">DSM 26718</strain>
    </source>
</reference>
<evidence type="ECO:0000313" key="3">
    <source>
        <dbReference type="Proteomes" id="UP000532746"/>
    </source>
</evidence>
<accession>A0A7W9SY41</accession>
<evidence type="ECO:0008006" key="4">
    <source>
        <dbReference type="Google" id="ProtNLM"/>
    </source>
</evidence>
<sequence length="378" mass="42834">MPFSFRYLAGSILCLPALTSQGQQTILADTSQTETITMSVPFQLPLIALVPSGNWGISRPDSLARTAYARNKVRSITKLQMQEKTGEIDSVEYVELDRRGNKVLTYDPTFRTRALRRYDARNRLVELVQLPSPGYPYQVREVMDPVHNTYTAYHDLSEAPNHLYSSVTHRYHADTLVGTAELHQPQVRQGYTLTRLVSRKYTAGPDTTRLDLFGYDATGQARVHEALYFIYKQKALTESGEVSFEPVPQPRPARPGFRPKGRYQPTTLFGYDARGQLITTENRQWPSEPAPVSTQGQYGTLTTVSATTSRRLYQYDHRGQLVREEIQAGFPPAPAGIPARPNLHLVTTKTYSAKGLLLTETQDNGHSVVRYEYRYTYY</sequence>
<gene>
    <name evidence="2" type="ORF">HNQ93_000443</name>
</gene>
<feature type="region of interest" description="Disordered" evidence="1">
    <location>
        <begin position="242"/>
        <end position="263"/>
    </location>
</feature>
<dbReference type="Proteomes" id="UP000532746">
    <property type="component" value="Unassembled WGS sequence"/>
</dbReference>
<dbReference type="EMBL" id="JACHGG010000001">
    <property type="protein sequence ID" value="MBB6057613.1"/>
    <property type="molecule type" value="Genomic_DNA"/>
</dbReference>
<name>A0A7W9SY41_9BACT</name>
<dbReference type="RefSeq" id="WP_183402146.1">
    <property type="nucleotide sequence ID" value="NZ_JACHGG010000001.1"/>
</dbReference>
<dbReference type="AlphaFoldDB" id="A0A7W9SY41"/>
<comment type="caution">
    <text evidence="2">The sequence shown here is derived from an EMBL/GenBank/DDBJ whole genome shotgun (WGS) entry which is preliminary data.</text>
</comment>
<evidence type="ECO:0000313" key="2">
    <source>
        <dbReference type="EMBL" id="MBB6057613.1"/>
    </source>
</evidence>